<feature type="non-terminal residue" evidence="2">
    <location>
        <position position="1"/>
    </location>
</feature>
<evidence type="ECO:0000313" key="2">
    <source>
        <dbReference type="EMBL" id="NXX71014.1"/>
    </source>
</evidence>
<protein>
    <submittedName>
        <fullName evidence="2">ARGI2 protein</fullName>
    </submittedName>
</protein>
<gene>
    <name evidence="2" type="primary">Arg2</name>
    <name evidence="2" type="ORF">SPIPAS_R04533</name>
</gene>
<dbReference type="GO" id="GO:0030145">
    <property type="term" value="F:manganese ion binding"/>
    <property type="evidence" value="ECO:0007669"/>
    <property type="project" value="TreeGrafter"/>
</dbReference>
<feature type="non-terminal residue" evidence="2">
    <location>
        <position position="68"/>
    </location>
</feature>
<sequence length="68" mass="8127">QVPQLPGFSWLKPCLSASDIVYIGLRDLDPAEHYILKNFDIRYFSMRDIDHLGIRKVMERTFERLMDR</sequence>
<proteinExistence type="inferred from homology"/>
<dbReference type="PANTHER" id="PTHR43782">
    <property type="entry name" value="ARGINASE"/>
    <property type="match status" value="1"/>
</dbReference>
<dbReference type="InterPro" id="IPR023696">
    <property type="entry name" value="Ureohydrolase_dom_sf"/>
</dbReference>
<dbReference type="OrthoDB" id="9992747at2759"/>
<dbReference type="Gene3D" id="3.40.800.10">
    <property type="entry name" value="Ureohydrolase domain"/>
    <property type="match status" value="1"/>
</dbReference>
<dbReference type="SUPFAM" id="SSF52768">
    <property type="entry name" value="Arginase/deacetylase"/>
    <property type="match status" value="1"/>
</dbReference>
<comment type="caution">
    <text evidence="2">The sequence shown here is derived from an EMBL/GenBank/DDBJ whole genome shotgun (WGS) entry which is preliminary data.</text>
</comment>
<dbReference type="Proteomes" id="UP000618746">
    <property type="component" value="Unassembled WGS sequence"/>
</dbReference>
<dbReference type="GO" id="GO:0005739">
    <property type="term" value="C:mitochondrion"/>
    <property type="evidence" value="ECO:0007669"/>
    <property type="project" value="TreeGrafter"/>
</dbReference>
<name>A0A852K1T3_SPIPA</name>
<dbReference type="PROSITE" id="PS51409">
    <property type="entry name" value="ARGINASE_2"/>
    <property type="match status" value="1"/>
</dbReference>
<keyword evidence="3" id="KW-1185">Reference proteome</keyword>
<evidence type="ECO:0000256" key="1">
    <source>
        <dbReference type="PROSITE-ProRule" id="PRU00742"/>
    </source>
</evidence>
<dbReference type="GO" id="GO:0004053">
    <property type="term" value="F:arginase activity"/>
    <property type="evidence" value="ECO:0007669"/>
    <property type="project" value="TreeGrafter"/>
</dbReference>
<dbReference type="InterPro" id="IPR006035">
    <property type="entry name" value="Ureohydrolase"/>
</dbReference>
<evidence type="ECO:0000313" key="3">
    <source>
        <dbReference type="Proteomes" id="UP000618746"/>
    </source>
</evidence>
<comment type="similarity">
    <text evidence="1">Belongs to the arginase family.</text>
</comment>
<dbReference type="Pfam" id="PF00491">
    <property type="entry name" value="Arginase"/>
    <property type="match status" value="1"/>
</dbReference>
<organism evidence="2 3">
    <name type="scientific">Spizella passerina</name>
    <name type="common">Chipping sparrow</name>
    <dbReference type="NCBI Taxonomy" id="40210"/>
    <lineage>
        <taxon>Eukaryota</taxon>
        <taxon>Metazoa</taxon>
        <taxon>Chordata</taxon>
        <taxon>Craniata</taxon>
        <taxon>Vertebrata</taxon>
        <taxon>Euteleostomi</taxon>
        <taxon>Archelosauria</taxon>
        <taxon>Archosauria</taxon>
        <taxon>Dinosauria</taxon>
        <taxon>Saurischia</taxon>
        <taxon>Theropoda</taxon>
        <taxon>Coelurosauria</taxon>
        <taxon>Aves</taxon>
        <taxon>Neognathae</taxon>
        <taxon>Neoaves</taxon>
        <taxon>Telluraves</taxon>
        <taxon>Australaves</taxon>
        <taxon>Passeriformes</taxon>
        <taxon>Passerellidae</taxon>
        <taxon>Spizella</taxon>
    </lineage>
</organism>
<reference evidence="2" key="1">
    <citation type="submission" date="2020-02" db="EMBL/GenBank/DDBJ databases">
        <title>Bird 10,000 Genomes (B10K) Project - Family phase.</title>
        <authorList>
            <person name="Zhang G."/>
        </authorList>
    </citation>
    <scope>NUCLEOTIDE SEQUENCE</scope>
    <source>
        <strain evidence="2">B10K-DU-023-52</strain>
        <tissue evidence="2">Mixed tissue sample</tissue>
    </source>
</reference>
<accession>A0A852K1T3</accession>
<dbReference type="PANTHER" id="PTHR43782:SF4">
    <property type="entry name" value="ARGINASE-2, MITOCHONDRIAL"/>
    <property type="match status" value="1"/>
</dbReference>
<dbReference type="AlphaFoldDB" id="A0A852K1T3"/>
<dbReference type="EMBL" id="WBNQ01080237">
    <property type="protein sequence ID" value="NXX71014.1"/>
    <property type="molecule type" value="Genomic_DNA"/>
</dbReference>